<dbReference type="EMBL" id="UPTC01002939">
    <property type="protein sequence ID" value="VBB34014.1"/>
    <property type="molecule type" value="Genomic_DNA"/>
</dbReference>
<feature type="compositionally biased region" description="Basic and acidic residues" evidence="1">
    <location>
        <begin position="22"/>
        <end position="36"/>
    </location>
</feature>
<keyword evidence="3" id="KW-1185">Reference proteome</keyword>
<protein>
    <submittedName>
        <fullName evidence="2">Uncharacterized protein</fullName>
    </submittedName>
</protein>
<feature type="region of interest" description="Disordered" evidence="1">
    <location>
        <begin position="1"/>
        <end position="36"/>
    </location>
</feature>
<feature type="compositionally biased region" description="Basic and acidic residues" evidence="1">
    <location>
        <begin position="1"/>
        <end position="13"/>
    </location>
</feature>
<feature type="compositionally biased region" description="Basic residues" evidence="1">
    <location>
        <begin position="142"/>
        <end position="152"/>
    </location>
</feature>
<reference evidence="2 3" key="1">
    <citation type="submission" date="2018-08" db="EMBL/GenBank/DDBJ databases">
        <authorList>
            <person name="Laetsch R D."/>
            <person name="Stevens L."/>
            <person name="Kumar S."/>
            <person name="Blaxter L. M."/>
        </authorList>
    </citation>
    <scope>NUCLEOTIDE SEQUENCE [LARGE SCALE GENOMIC DNA]</scope>
</reference>
<gene>
    <name evidence="2" type="ORF">NAV_LOCUS8805</name>
</gene>
<dbReference type="Proteomes" id="UP000276991">
    <property type="component" value="Unassembled WGS sequence"/>
</dbReference>
<dbReference type="GO" id="GO:1902412">
    <property type="term" value="P:regulation of mitotic cytokinesis"/>
    <property type="evidence" value="ECO:0007669"/>
    <property type="project" value="TreeGrafter"/>
</dbReference>
<dbReference type="STRING" id="6277.A0A498SQC9"/>
<dbReference type="GO" id="GO:0000281">
    <property type="term" value="P:mitotic cytokinesis"/>
    <property type="evidence" value="ECO:0007669"/>
    <property type="project" value="InterPro"/>
</dbReference>
<sequence>MFQAWKNDRLRRLSKERKQRIQNKENDELKKKRETEIRNNEAQKAFNAWYKENKIRNLETQRKLLKSRKTEEMQSRNTKEYKEALAKEAYDVWFQIKESERHFNESLQGRIMKFDEMTRRSHLVPWIPPGNIIPRHFIPTRTGRHQSVKRPVKSNQAYKKSPSAIHRSKSALR</sequence>
<dbReference type="GO" id="GO:0090307">
    <property type="term" value="P:mitotic spindle assembly"/>
    <property type="evidence" value="ECO:0007669"/>
    <property type="project" value="TreeGrafter"/>
</dbReference>
<organism evidence="2 3">
    <name type="scientific">Acanthocheilonema viteae</name>
    <name type="common">Filarial nematode worm</name>
    <name type="synonym">Dipetalonema viteae</name>
    <dbReference type="NCBI Taxonomy" id="6277"/>
    <lineage>
        <taxon>Eukaryota</taxon>
        <taxon>Metazoa</taxon>
        <taxon>Ecdysozoa</taxon>
        <taxon>Nematoda</taxon>
        <taxon>Chromadorea</taxon>
        <taxon>Rhabditida</taxon>
        <taxon>Spirurina</taxon>
        <taxon>Spiruromorpha</taxon>
        <taxon>Filarioidea</taxon>
        <taxon>Onchocercidae</taxon>
        <taxon>Acanthocheilonema</taxon>
    </lineage>
</organism>
<dbReference type="GO" id="GO:0008017">
    <property type="term" value="F:microtubule binding"/>
    <property type="evidence" value="ECO:0007669"/>
    <property type="project" value="TreeGrafter"/>
</dbReference>
<accession>A0A498SQC9</accession>
<evidence type="ECO:0000256" key="1">
    <source>
        <dbReference type="SAM" id="MobiDB-lite"/>
    </source>
</evidence>
<feature type="region of interest" description="Disordered" evidence="1">
    <location>
        <begin position="142"/>
        <end position="173"/>
    </location>
</feature>
<dbReference type="PANTHER" id="PTHR14739:SF9">
    <property type="entry name" value="MICROTUBULE-ASSOCIATED PROTEIN 9"/>
    <property type="match status" value="1"/>
</dbReference>
<dbReference type="InterPro" id="IPR026106">
    <property type="entry name" value="MAP9"/>
</dbReference>
<name>A0A498SQC9_ACAVI</name>
<dbReference type="OrthoDB" id="5877408at2759"/>
<evidence type="ECO:0000313" key="3">
    <source>
        <dbReference type="Proteomes" id="UP000276991"/>
    </source>
</evidence>
<dbReference type="GO" id="GO:0000235">
    <property type="term" value="C:astral microtubule"/>
    <property type="evidence" value="ECO:0007669"/>
    <property type="project" value="TreeGrafter"/>
</dbReference>
<proteinExistence type="predicted"/>
<evidence type="ECO:0000313" key="2">
    <source>
        <dbReference type="EMBL" id="VBB34014.1"/>
    </source>
</evidence>
<dbReference type="AlphaFoldDB" id="A0A498SQC9"/>
<dbReference type="PANTHER" id="PTHR14739">
    <property type="entry name" value="MICROTUBULE-ASSOCIATED PROTEIN 9"/>
    <property type="match status" value="1"/>
</dbReference>